<dbReference type="EMBL" id="HG001844">
    <property type="protein sequence ID" value="CDF37481.1"/>
    <property type="molecule type" value="Genomic_DNA"/>
</dbReference>
<feature type="transmembrane region" description="Helical" evidence="1">
    <location>
        <begin position="103"/>
        <end position="124"/>
    </location>
</feature>
<evidence type="ECO:0000313" key="3">
    <source>
        <dbReference type="EMBL" id="CDF37483.1"/>
    </source>
</evidence>
<evidence type="ECO:0000256" key="1">
    <source>
        <dbReference type="SAM" id="Phobius"/>
    </source>
</evidence>
<dbReference type="RefSeq" id="XP_005717354.1">
    <property type="nucleotide sequence ID" value="XM_005717297.1"/>
</dbReference>
<keyword evidence="1" id="KW-0472">Membrane</keyword>
<feature type="transmembrane region" description="Helical" evidence="1">
    <location>
        <begin position="265"/>
        <end position="288"/>
    </location>
</feature>
<reference evidence="3" key="3">
    <citation type="submission" date="2013-05" db="EMBL/GenBank/DDBJ databases">
        <authorList>
            <person name="Genoscope - CEA"/>
        </authorList>
    </citation>
    <scope>NUCLEOTIDE SEQUENCE</scope>
    <source>
        <strain evidence="3">Stackhouse</strain>
    </source>
</reference>
<keyword evidence="4" id="KW-1185">Reference proteome</keyword>
<feature type="transmembrane region" description="Helical" evidence="1">
    <location>
        <begin position="233"/>
        <end position="258"/>
    </location>
</feature>
<sequence>MDIESGKGSFESQDLAKPPSTFNRGFFEAAALLSIWSVLVINEGAIRLINTNPSGGLSVGRPAAIFPFLGGLFEVAFGLLGLYLGVAAFILRAHNAKVTKIAMVVQTVLGYYVFAIFVFVIPSFNASNLDAPSLVGLSLGQSRFLIALGVLTSFQFCLALQGGQFVFMARLVCAATGRDFLKQKSGARMRAVFWNANLGLAGLWTLITGILITTNVGSGRLEVPFESAPNVGLLPGMTIVTGVLMMSFAIMGIMVAMMRMQVPKLYYAAAGFVYLFAFLNYTIVQFGLLPEPPAGAVALHAGLVFMVVFLGPYFVHVSEREEQSTGAGM</sequence>
<reference evidence="3" key="2">
    <citation type="journal article" date="2013" name="Proc. Natl. Acad. Sci. U.S.A.">
        <title>Genome structure and metabolic features in the red seaweed Chondrus crispus shed light on evolution of the Archaeplastida.</title>
        <authorList>
            <person name="Collen J."/>
            <person name="Porcel B."/>
            <person name="Carre W."/>
            <person name="Ball S.G."/>
            <person name="Chaparro C."/>
            <person name="Tonon T."/>
            <person name="Barbeyron T."/>
            <person name="Michel G."/>
            <person name="Noel B."/>
            <person name="Valentin K."/>
            <person name="Elias M."/>
            <person name="Artiguenave F."/>
            <person name="Arun A."/>
            <person name="Aury J.M."/>
            <person name="Barbosa-Neto J.F."/>
            <person name="Bothwell J.H."/>
            <person name="Bouget F.Y."/>
            <person name="Brillet L."/>
            <person name="Cabello-Hurtado F."/>
            <person name="Capella-Gutierrez S."/>
            <person name="Charrier B."/>
            <person name="Cladiere L."/>
            <person name="Cock J.M."/>
            <person name="Coelho S.M."/>
            <person name="Colleoni C."/>
            <person name="Czjzek M."/>
            <person name="Da Silva C."/>
            <person name="Delage L."/>
            <person name="Denoeud F."/>
            <person name="Deschamps P."/>
            <person name="Dittami S.M."/>
            <person name="Gabalden T."/>
            <person name="Gachon C.M."/>
            <person name="Groisillier A."/>
            <person name="Herve C."/>
            <person name="Jabbari K."/>
            <person name="Katinka M."/>
            <person name="Kloareg B."/>
            <person name="Kowalczyk N."/>
            <person name="Labadie K."/>
            <person name="Leblanc C."/>
            <person name="Lopez P.J."/>
            <person name="McLachlan D.H."/>
            <person name="Meslet-Cladiere L."/>
            <person name="Moustafa A."/>
            <person name="Nehr Z."/>
            <person name="Nyvall Collen P."/>
            <person name="Panaud O."/>
            <person name="Partensky F."/>
            <person name="Poulain J."/>
            <person name="Rensing S.A."/>
            <person name="Rousvoal S."/>
            <person name="Samson G."/>
            <person name="Symeonidi A."/>
            <person name="Weissenbach J."/>
            <person name="Zambounis A."/>
            <person name="Wincker P."/>
            <person name="Boyen C."/>
        </authorList>
    </citation>
    <scope>NUCLEOTIDE SEQUENCE [LARGE SCALE GENOMIC DNA]</scope>
    <source>
        <strain evidence="3">Stackhouse</strain>
    </source>
</reference>
<proteinExistence type="predicted"/>
<dbReference type="Gramene" id="CDF37483">
    <property type="protein sequence ID" value="CDF37483"/>
    <property type="gene ID" value="CHC_T00005768001"/>
</dbReference>
<dbReference type="AlphaFoldDB" id="R7QIC8"/>
<feature type="transmembrane region" description="Helical" evidence="1">
    <location>
        <begin position="192"/>
        <end position="213"/>
    </location>
</feature>
<feature type="transmembrane region" description="Helical" evidence="1">
    <location>
        <begin position="144"/>
        <end position="171"/>
    </location>
</feature>
<evidence type="ECO:0000313" key="2">
    <source>
        <dbReference type="EMBL" id="CDF37481.1"/>
    </source>
</evidence>
<feature type="transmembrane region" description="Helical" evidence="1">
    <location>
        <begin position="294"/>
        <end position="315"/>
    </location>
</feature>
<dbReference type="GeneID" id="17325070"/>
<reference evidence="4" key="1">
    <citation type="journal article" date="2013" name="Proc. Natl. Acad. Sci. U.S.A.">
        <title>Genome structure and metabolic features in the red seaweed Chondrus crispus shed light on evolution of the Archaeplastida.</title>
        <authorList>
            <person name="Collen J."/>
            <person name="Porcel B."/>
            <person name="Carre W."/>
            <person name="Ball S.G."/>
            <person name="Chaparro C."/>
            <person name="Tonon T."/>
            <person name="Barbeyron T."/>
            <person name="Michel G."/>
            <person name="Noel B."/>
            <person name="Valentin K."/>
            <person name="Elias M."/>
            <person name="Artiguenave F."/>
            <person name="Arun A."/>
            <person name="Aury J.M."/>
            <person name="Barbosa-Neto J.F."/>
            <person name="Bothwell J.H."/>
            <person name="Bouget F.Y."/>
            <person name="Brillet L."/>
            <person name="Cabello-Hurtado F."/>
            <person name="Capella-Gutierrez S."/>
            <person name="Charrier B."/>
            <person name="Cladiere L."/>
            <person name="Cock J.M."/>
            <person name="Coelho S.M."/>
            <person name="Colleoni C."/>
            <person name="Czjzek M."/>
            <person name="Da Silva C."/>
            <person name="Delage L."/>
            <person name="Denoeud F."/>
            <person name="Deschamps P."/>
            <person name="Dittami S.M."/>
            <person name="Gabaldon T."/>
            <person name="Gachon C.M."/>
            <person name="Groisillier A."/>
            <person name="Herve C."/>
            <person name="Jabbari K."/>
            <person name="Katinka M."/>
            <person name="Kloareg B."/>
            <person name="Kowalczyk N."/>
            <person name="Labadie K."/>
            <person name="Leblanc C."/>
            <person name="Lopez P.J."/>
            <person name="McLachlan D.H."/>
            <person name="Meslet-Cladiere L."/>
            <person name="Moustafa A."/>
            <person name="Nehr Z."/>
            <person name="Nyvall Collen P."/>
            <person name="Panaud O."/>
            <person name="Partensky F."/>
            <person name="Poulain J."/>
            <person name="Rensing S.A."/>
            <person name="Rousvoal S."/>
            <person name="Samson G."/>
            <person name="Symeonidi A."/>
            <person name="Weissenbach J."/>
            <person name="Zambounis A."/>
            <person name="Wincker P."/>
            <person name="Boyen C."/>
        </authorList>
    </citation>
    <scope>NUCLEOTIDE SEQUENCE [LARGE SCALE GENOMIC DNA]</scope>
    <source>
        <strain evidence="4">cv. Stackhouse</strain>
    </source>
</reference>
<dbReference type="OrthoDB" id="5105at2759"/>
<dbReference type="RefSeq" id="XP_005717352.1">
    <property type="nucleotide sequence ID" value="XM_005717295.1"/>
</dbReference>
<dbReference type="Proteomes" id="UP000012073">
    <property type="component" value="Unassembled WGS sequence"/>
</dbReference>
<dbReference type="OMA" id="SAFFDIN"/>
<name>R7QIC8_CHOCR</name>
<evidence type="ECO:0000313" key="4">
    <source>
        <dbReference type="Proteomes" id="UP000012073"/>
    </source>
</evidence>
<gene>
    <name evidence="2" type="ORF">CHC_T00005766001</name>
    <name evidence="3" type="ORF">CHC_T00005768001</name>
</gene>
<protein>
    <submittedName>
        <fullName evidence="3">Uncharacterized protein</fullName>
    </submittedName>
</protein>
<keyword evidence="1" id="KW-1133">Transmembrane helix</keyword>
<dbReference type="Gramene" id="CDF37481">
    <property type="protein sequence ID" value="CDF37481"/>
    <property type="gene ID" value="CHC_T00005766001"/>
</dbReference>
<dbReference type="KEGG" id="ccp:CHC_T00005766001"/>
<keyword evidence="1" id="KW-0812">Transmembrane</keyword>
<accession>R7QIC8</accession>
<dbReference type="GeneID" id="17325089"/>
<organism evidence="3 4">
    <name type="scientific">Chondrus crispus</name>
    <name type="common">Carrageen Irish moss</name>
    <name type="synonym">Polymorpha crispa</name>
    <dbReference type="NCBI Taxonomy" id="2769"/>
    <lineage>
        <taxon>Eukaryota</taxon>
        <taxon>Rhodophyta</taxon>
        <taxon>Florideophyceae</taxon>
        <taxon>Rhodymeniophycidae</taxon>
        <taxon>Gigartinales</taxon>
        <taxon>Gigartinaceae</taxon>
        <taxon>Chondrus</taxon>
    </lineage>
</organism>
<dbReference type="KEGG" id="ccp:CHC_T00005768001"/>
<feature type="transmembrane region" description="Helical" evidence="1">
    <location>
        <begin position="65"/>
        <end position="91"/>
    </location>
</feature>
<dbReference type="EMBL" id="HG001844">
    <property type="protein sequence ID" value="CDF37483.1"/>
    <property type="molecule type" value="Genomic_DNA"/>
</dbReference>